<dbReference type="AlphaFoldDB" id="A0A8S1RS73"/>
<evidence type="ECO:0000313" key="2">
    <source>
        <dbReference type="EMBL" id="CAD8129825.1"/>
    </source>
</evidence>
<dbReference type="Proteomes" id="UP000692954">
    <property type="component" value="Unassembled WGS sequence"/>
</dbReference>
<sequence>MKGVGLRCVYYKSFCINDDANCEEIESIGYDLQTKQEFCENLKDVGTWTYVQGHFVQEQVHVKIMMYLKYLIKQVLVHFQRINIQKVVHLLIIKIVFLLEIVLIMIVLYNGIQAHNKTQKKFNANQQNQFKVILVQKIFIVNVEHKFVVIMIQMLLIVLIMLHNVYIINHNVQTQQHVQHKYILEEMIKREKIV</sequence>
<feature type="transmembrane region" description="Helical" evidence="1">
    <location>
        <begin position="91"/>
        <end position="112"/>
    </location>
</feature>
<proteinExistence type="predicted"/>
<evidence type="ECO:0008006" key="4">
    <source>
        <dbReference type="Google" id="ProtNLM"/>
    </source>
</evidence>
<protein>
    <recommendedName>
        <fullName evidence="4">Transmembrane protein</fullName>
    </recommendedName>
</protein>
<reference evidence="2" key="1">
    <citation type="submission" date="2021-01" db="EMBL/GenBank/DDBJ databases">
        <authorList>
            <consortium name="Genoscope - CEA"/>
            <person name="William W."/>
        </authorList>
    </citation>
    <scope>NUCLEOTIDE SEQUENCE</scope>
</reference>
<organism evidence="2 3">
    <name type="scientific">Paramecium sonneborni</name>
    <dbReference type="NCBI Taxonomy" id="65129"/>
    <lineage>
        <taxon>Eukaryota</taxon>
        <taxon>Sar</taxon>
        <taxon>Alveolata</taxon>
        <taxon>Ciliophora</taxon>
        <taxon>Intramacronucleata</taxon>
        <taxon>Oligohymenophorea</taxon>
        <taxon>Peniculida</taxon>
        <taxon>Parameciidae</taxon>
        <taxon>Paramecium</taxon>
    </lineage>
</organism>
<keyword evidence="1" id="KW-1133">Transmembrane helix</keyword>
<keyword evidence="3" id="KW-1185">Reference proteome</keyword>
<evidence type="ECO:0000256" key="1">
    <source>
        <dbReference type="SAM" id="Phobius"/>
    </source>
</evidence>
<keyword evidence="1" id="KW-0472">Membrane</keyword>
<name>A0A8S1RS73_9CILI</name>
<evidence type="ECO:0000313" key="3">
    <source>
        <dbReference type="Proteomes" id="UP000692954"/>
    </source>
</evidence>
<comment type="caution">
    <text evidence="2">The sequence shown here is derived from an EMBL/GenBank/DDBJ whole genome shotgun (WGS) entry which is preliminary data.</text>
</comment>
<keyword evidence="1" id="KW-0812">Transmembrane</keyword>
<gene>
    <name evidence="2" type="ORF">PSON_ATCC_30995.1.T2460001</name>
</gene>
<feature type="transmembrane region" description="Helical" evidence="1">
    <location>
        <begin position="147"/>
        <end position="167"/>
    </location>
</feature>
<dbReference type="EMBL" id="CAJJDN010000246">
    <property type="protein sequence ID" value="CAD8129825.1"/>
    <property type="molecule type" value="Genomic_DNA"/>
</dbReference>
<accession>A0A8S1RS73</accession>